<evidence type="ECO:0000256" key="1">
    <source>
        <dbReference type="ARBA" id="ARBA00011073"/>
    </source>
</evidence>
<feature type="active site" description="Charge relay system" evidence="5">
    <location>
        <position position="407"/>
    </location>
</feature>
<evidence type="ECO:0000313" key="7">
    <source>
        <dbReference type="EMBL" id="GIH91072.1"/>
    </source>
</evidence>
<organism evidence="7 8">
    <name type="scientific">Planobispora siamensis</name>
    <dbReference type="NCBI Taxonomy" id="936338"/>
    <lineage>
        <taxon>Bacteria</taxon>
        <taxon>Bacillati</taxon>
        <taxon>Actinomycetota</taxon>
        <taxon>Actinomycetes</taxon>
        <taxon>Streptosporangiales</taxon>
        <taxon>Streptosporangiaceae</taxon>
        <taxon>Planobispora</taxon>
    </lineage>
</organism>
<sequence>MNVLRRLTPSSVAPFTVGVASIPEIVVAEMEVERAKMMRQAFPQVRMEADRLLTYTGAVLTPERPLANGLLQPLGHHLTLSFFVQDPGGQPIPGAMILITGTLGLSQAITGNDGRASVTLVGEVPESIQSVLVDPPANYWNAKVNQPALVTGQDNVVTLRPLSDTFPNFPQQQIFGWGQRAMSLDRVSPTLRGKGVKIAIIDSGADTRHPLLRGRITEGVDLVDDTAQGWSVDVVRHGSHCAGVITGADRGEGIFGFASEAEVHVCKIFPGGYLSDFVDAVNYCTDNQMDVVNLSLGTPTAAGYVADAINTARAAGVACIAAAGNTGGPVNFPGTMPAVLTVAAIGKLDTYPDSSSHGDEVLEPVSPHGYFAARFSCYGPEVDVCAPGVAILSSVPDNGYAVWDGTSMAAPHVTGLAALVLAHREEFSREFAHRDARRVDRLFEILKSSCTPLDLGQPYRTGAGIPDALRALGAVPTATTPQPPDIRQLLEQLLAALGAGGVAPSSTQPTVAPASTQPAVAPAPAVTLPDTPLTQMSEAHVRTELKRLDEEMYTAGLQGYAPDPLL</sequence>
<dbReference type="PANTHER" id="PTHR43806">
    <property type="entry name" value="PEPTIDASE S8"/>
    <property type="match status" value="1"/>
</dbReference>
<evidence type="ECO:0000256" key="4">
    <source>
        <dbReference type="ARBA" id="ARBA00022825"/>
    </source>
</evidence>
<dbReference type="GO" id="GO:0006508">
    <property type="term" value="P:proteolysis"/>
    <property type="evidence" value="ECO:0007669"/>
    <property type="project" value="UniProtKB-KW"/>
</dbReference>
<accession>A0A8J3SAW4</accession>
<dbReference type="InterPro" id="IPR015500">
    <property type="entry name" value="Peptidase_S8_subtilisin-rel"/>
</dbReference>
<evidence type="ECO:0000256" key="5">
    <source>
        <dbReference type="PROSITE-ProRule" id="PRU01240"/>
    </source>
</evidence>
<evidence type="ECO:0000313" key="8">
    <source>
        <dbReference type="Proteomes" id="UP000619788"/>
    </source>
</evidence>
<dbReference type="InterPro" id="IPR000209">
    <property type="entry name" value="Peptidase_S8/S53_dom"/>
</dbReference>
<keyword evidence="4 5" id="KW-0720">Serine protease</keyword>
<dbReference type="Gene3D" id="3.40.50.200">
    <property type="entry name" value="Peptidase S8/S53 domain"/>
    <property type="match status" value="1"/>
</dbReference>
<feature type="active site" description="Charge relay system" evidence="5">
    <location>
        <position position="237"/>
    </location>
</feature>
<dbReference type="InterPro" id="IPR036852">
    <property type="entry name" value="Peptidase_S8/S53_dom_sf"/>
</dbReference>
<keyword evidence="2 5" id="KW-0645">Protease</keyword>
<dbReference type="GO" id="GO:0004252">
    <property type="term" value="F:serine-type endopeptidase activity"/>
    <property type="evidence" value="ECO:0007669"/>
    <property type="project" value="UniProtKB-UniRule"/>
</dbReference>
<gene>
    <name evidence="7" type="ORF">Psi01_17020</name>
</gene>
<evidence type="ECO:0000256" key="3">
    <source>
        <dbReference type="ARBA" id="ARBA00022801"/>
    </source>
</evidence>
<feature type="domain" description="Peptidase S8/S53" evidence="6">
    <location>
        <begin position="193"/>
        <end position="429"/>
    </location>
</feature>
<dbReference type="SUPFAM" id="SSF52743">
    <property type="entry name" value="Subtilisin-like"/>
    <property type="match status" value="1"/>
</dbReference>
<keyword evidence="3 5" id="KW-0378">Hydrolase</keyword>
<proteinExistence type="inferred from homology"/>
<name>A0A8J3SAW4_9ACTN</name>
<protein>
    <recommendedName>
        <fullName evidence="6">Peptidase S8/S53 domain-containing protein</fullName>
    </recommendedName>
</protein>
<dbReference type="Pfam" id="PF00082">
    <property type="entry name" value="Peptidase_S8"/>
    <property type="match status" value="1"/>
</dbReference>
<feature type="active site" description="Charge relay system" evidence="5">
    <location>
        <position position="202"/>
    </location>
</feature>
<keyword evidence="8" id="KW-1185">Reference proteome</keyword>
<dbReference type="PANTHER" id="PTHR43806:SF11">
    <property type="entry name" value="CEREVISIN-RELATED"/>
    <property type="match status" value="1"/>
</dbReference>
<dbReference type="PROSITE" id="PS00137">
    <property type="entry name" value="SUBTILASE_HIS"/>
    <property type="match status" value="1"/>
</dbReference>
<dbReference type="PROSITE" id="PS51892">
    <property type="entry name" value="SUBTILASE"/>
    <property type="match status" value="1"/>
</dbReference>
<dbReference type="InterPro" id="IPR022398">
    <property type="entry name" value="Peptidase_S8_His-AS"/>
</dbReference>
<dbReference type="PRINTS" id="PR00723">
    <property type="entry name" value="SUBTILISIN"/>
</dbReference>
<dbReference type="Proteomes" id="UP000619788">
    <property type="component" value="Unassembled WGS sequence"/>
</dbReference>
<dbReference type="InterPro" id="IPR023828">
    <property type="entry name" value="Peptidase_S8_Ser-AS"/>
</dbReference>
<dbReference type="PROSITE" id="PS00138">
    <property type="entry name" value="SUBTILASE_SER"/>
    <property type="match status" value="1"/>
</dbReference>
<dbReference type="InterPro" id="IPR050131">
    <property type="entry name" value="Peptidase_S8_subtilisin-like"/>
</dbReference>
<dbReference type="EMBL" id="BOOJ01000014">
    <property type="protein sequence ID" value="GIH91072.1"/>
    <property type="molecule type" value="Genomic_DNA"/>
</dbReference>
<comment type="similarity">
    <text evidence="1 5">Belongs to the peptidase S8 family.</text>
</comment>
<reference evidence="7 8" key="1">
    <citation type="submission" date="2021-01" db="EMBL/GenBank/DDBJ databases">
        <title>Whole genome shotgun sequence of Planobispora siamensis NBRC 107568.</title>
        <authorList>
            <person name="Komaki H."/>
            <person name="Tamura T."/>
        </authorList>
    </citation>
    <scope>NUCLEOTIDE SEQUENCE [LARGE SCALE GENOMIC DNA]</scope>
    <source>
        <strain evidence="7 8">NBRC 107568</strain>
    </source>
</reference>
<evidence type="ECO:0000259" key="6">
    <source>
        <dbReference type="Pfam" id="PF00082"/>
    </source>
</evidence>
<dbReference type="AlphaFoldDB" id="A0A8J3SAW4"/>
<comment type="caution">
    <text evidence="7">The sequence shown here is derived from an EMBL/GenBank/DDBJ whole genome shotgun (WGS) entry which is preliminary data.</text>
</comment>
<evidence type="ECO:0000256" key="2">
    <source>
        <dbReference type="ARBA" id="ARBA00022670"/>
    </source>
</evidence>